<feature type="domain" description="SET" evidence="14">
    <location>
        <begin position="1462"/>
        <end position="1579"/>
    </location>
</feature>
<dbReference type="SMART" id="SM00317">
    <property type="entry name" value="SET"/>
    <property type="match status" value="1"/>
</dbReference>
<comment type="catalytic activity">
    <reaction evidence="8">
        <text>L-lysyl(4)-[histone H3] + 3 S-adenosyl-L-methionine = N(6),N(6),N(6)-trimethyl-L-lysyl(4)-[histone H3] + 3 S-adenosyl-L-homocysteine + 3 H(+)</text>
        <dbReference type="Rhea" id="RHEA:60260"/>
        <dbReference type="Rhea" id="RHEA-COMP:15537"/>
        <dbReference type="Rhea" id="RHEA-COMP:15547"/>
        <dbReference type="ChEBI" id="CHEBI:15378"/>
        <dbReference type="ChEBI" id="CHEBI:29969"/>
        <dbReference type="ChEBI" id="CHEBI:57856"/>
        <dbReference type="ChEBI" id="CHEBI:59789"/>
        <dbReference type="ChEBI" id="CHEBI:61961"/>
        <dbReference type="EC" id="2.1.1.354"/>
    </reaction>
</comment>
<dbReference type="EMBL" id="CAJFDH010000003">
    <property type="protein sequence ID" value="CAD5214041.1"/>
    <property type="molecule type" value="Genomic_DNA"/>
</dbReference>
<feature type="compositionally biased region" description="Low complexity" evidence="12">
    <location>
        <begin position="1131"/>
        <end position="1140"/>
    </location>
</feature>
<keyword evidence="4" id="KW-0808">Transferase</keyword>
<dbReference type="Gene3D" id="2.170.270.10">
    <property type="entry name" value="SET domain"/>
    <property type="match status" value="1"/>
</dbReference>
<gene>
    <name evidence="16" type="ORF">BOKJ2_LOCUS5394</name>
</gene>
<dbReference type="InterPro" id="IPR001214">
    <property type="entry name" value="SET_dom"/>
</dbReference>
<proteinExistence type="predicted"/>
<accession>A0A811KD05</accession>
<feature type="compositionally biased region" description="Basic and acidic residues" evidence="12">
    <location>
        <begin position="881"/>
        <end position="891"/>
    </location>
</feature>
<dbReference type="InterPro" id="IPR000504">
    <property type="entry name" value="RRM_dom"/>
</dbReference>
<feature type="region of interest" description="Disordered" evidence="12">
    <location>
        <begin position="936"/>
        <end position="1243"/>
    </location>
</feature>
<dbReference type="Gene3D" id="3.30.70.330">
    <property type="match status" value="1"/>
</dbReference>
<dbReference type="GO" id="GO:0048188">
    <property type="term" value="C:Set1C/COMPASS complex"/>
    <property type="evidence" value="ECO:0007669"/>
    <property type="project" value="TreeGrafter"/>
</dbReference>
<dbReference type="PROSITE" id="PS50102">
    <property type="entry name" value="RRM"/>
    <property type="match status" value="1"/>
</dbReference>
<dbReference type="Proteomes" id="UP000783686">
    <property type="component" value="Unassembled WGS sequence"/>
</dbReference>
<feature type="region of interest" description="Disordered" evidence="12">
    <location>
        <begin position="838"/>
        <end position="917"/>
    </location>
</feature>
<feature type="region of interest" description="Disordered" evidence="12">
    <location>
        <begin position="42"/>
        <end position="73"/>
    </location>
</feature>
<dbReference type="InterPro" id="IPR012677">
    <property type="entry name" value="Nucleotide-bd_a/b_plait_sf"/>
</dbReference>
<keyword evidence="3" id="KW-0489">Methyltransferase</keyword>
<evidence type="ECO:0000259" key="13">
    <source>
        <dbReference type="PROSITE" id="PS50102"/>
    </source>
</evidence>
<keyword evidence="11" id="KW-0694">RNA-binding</keyword>
<feature type="compositionally biased region" description="Low complexity" evidence="12">
    <location>
        <begin position="1151"/>
        <end position="1160"/>
    </location>
</feature>
<dbReference type="Pfam" id="PF00856">
    <property type="entry name" value="SET"/>
    <property type="match status" value="1"/>
</dbReference>
<dbReference type="InterPro" id="IPR035979">
    <property type="entry name" value="RBD_domain_sf"/>
</dbReference>
<evidence type="ECO:0000256" key="8">
    <source>
        <dbReference type="ARBA" id="ARBA00047571"/>
    </source>
</evidence>
<feature type="compositionally biased region" description="Basic and acidic residues" evidence="12">
    <location>
        <begin position="1046"/>
        <end position="1058"/>
    </location>
</feature>
<dbReference type="GO" id="GO:0003723">
    <property type="term" value="F:RNA binding"/>
    <property type="evidence" value="ECO:0007669"/>
    <property type="project" value="UniProtKB-UniRule"/>
</dbReference>
<feature type="compositionally biased region" description="Low complexity" evidence="12">
    <location>
        <begin position="395"/>
        <end position="407"/>
    </location>
</feature>
<evidence type="ECO:0000259" key="15">
    <source>
        <dbReference type="PROSITE" id="PS50868"/>
    </source>
</evidence>
<feature type="compositionally biased region" description="Low complexity" evidence="12">
    <location>
        <begin position="736"/>
        <end position="748"/>
    </location>
</feature>
<dbReference type="SUPFAM" id="SSF54928">
    <property type="entry name" value="RNA-binding domain, RBD"/>
    <property type="match status" value="1"/>
</dbReference>
<dbReference type="PROSITE" id="PS50868">
    <property type="entry name" value="POST_SET"/>
    <property type="match status" value="1"/>
</dbReference>
<feature type="compositionally biased region" description="Basic residues" evidence="12">
    <location>
        <begin position="705"/>
        <end position="721"/>
    </location>
</feature>
<evidence type="ECO:0000256" key="11">
    <source>
        <dbReference type="PROSITE-ProRule" id="PRU00176"/>
    </source>
</evidence>
<feature type="compositionally biased region" description="Low complexity" evidence="12">
    <location>
        <begin position="864"/>
        <end position="873"/>
    </location>
</feature>
<dbReference type="GO" id="GO:0140999">
    <property type="term" value="F:histone H3K4 trimethyltransferase activity"/>
    <property type="evidence" value="ECO:0007669"/>
    <property type="project" value="UniProtKB-EC"/>
</dbReference>
<name>A0A811KD05_9BILA</name>
<feature type="compositionally biased region" description="Basic residues" evidence="12">
    <location>
        <begin position="963"/>
        <end position="973"/>
    </location>
</feature>
<dbReference type="InterPro" id="IPR046341">
    <property type="entry name" value="SET_dom_sf"/>
</dbReference>
<dbReference type="EMBL" id="CAJFCW020000003">
    <property type="protein sequence ID" value="CAG9101965.1"/>
    <property type="molecule type" value="Genomic_DNA"/>
</dbReference>
<feature type="domain" description="RRM" evidence="13">
    <location>
        <begin position="220"/>
        <end position="296"/>
    </location>
</feature>
<feature type="compositionally biased region" description="Acidic residues" evidence="12">
    <location>
        <begin position="848"/>
        <end position="863"/>
    </location>
</feature>
<feature type="compositionally biased region" description="Polar residues" evidence="12">
    <location>
        <begin position="1059"/>
        <end position="1070"/>
    </location>
</feature>
<dbReference type="Proteomes" id="UP000614601">
    <property type="component" value="Unassembled WGS sequence"/>
</dbReference>
<dbReference type="PANTHER" id="PTHR45814">
    <property type="entry name" value="HISTONE-LYSINE N-METHYLTRANSFERASE SETD1"/>
    <property type="match status" value="1"/>
</dbReference>
<evidence type="ECO:0000259" key="14">
    <source>
        <dbReference type="PROSITE" id="PS50280"/>
    </source>
</evidence>
<feature type="compositionally biased region" description="Low complexity" evidence="12">
    <location>
        <begin position="444"/>
        <end position="456"/>
    </location>
</feature>
<dbReference type="GO" id="GO:0032259">
    <property type="term" value="P:methylation"/>
    <property type="evidence" value="ECO:0007669"/>
    <property type="project" value="UniProtKB-KW"/>
</dbReference>
<comment type="catalytic activity">
    <reaction evidence="10">
        <text>N(6),N(6)-dimethyl-L-lysyl(4)-[histone H3] + S-adenosyl-L-methionine = N(6),N(6),N(6)-trimethyl-L-lysyl(4)-[histone H3] + S-adenosyl-L-homocysteine + H(+)</text>
        <dbReference type="Rhea" id="RHEA:60272"/>
        <dbReference type="Rhea" id="RHEA-COMP:15537"/>
        <dbReference type="Rhea" id="RHEA-COMP:15540"/>
        <dbReference type="ChEBI" id="CHEBI:15378"/>
        <dbReference type="ChEBI" id="CHEBI:57856"/>
        <dbReference type="ChEBI" id="CHEBI:59789"/>
        <dbReference type="ChEBI" id="CHEBI:61961"/>
        <dbReference type="ChEBI" id="CHEBI:61976"/>
    </reaction>
</comment>
<feature type="region of interest" description="Disordered" evidence="12">
    <location>
        <begin position="353"/>
        <end position="503"/>
    </location>
</feature>
<feature type="region of interest" description="Disordered" evidence="12">
    <location>
        <begin position="695"/>
        <end position="781"/>
    </location>
</feature>
<keyword evidence="7" id="KW-0539">Nucleus</keyword>
<feature type="compositionally biased region" description="Basic and acidic residues" evidence="12">
    <location>
        <begin position="416"/>
        <end position="438"/>
    </location>
</feature>
<sequence length="1601" mass="182611">MSQNNSFYPSHGCEPSTSFHSELTYSATDRLTTSFSSYTSKYTVASTRSSDTTIRKGPSTPPPEEEEGTVSPLPWRRLLGRIEVCKDAESRSQYKQLLERYGNHNFSERKHRAIHQGKDLYEDFATTYKEPEREWQLIESRIFGNKPKKYSFLNIMVKDSKGNLKATKRVNGVCMEYPEFTKEEVHDPRGPPNAQRFVIREYSEVDVVIDNNYCAAPPRREVCITNLNDNVREEYLLSICSKFGHVNYLHIYTNPDPKVRKHLGFALLEFTCEEDAMSFVKHYTETPTIMGFPVKVFIDTLGFWATEEYKKVTKFDAPLPPRHANLTDVIATARLRHLVKLVNAEDGIIDSREALEPNHVSSNGDGKKGCHTPPEPPSTKKGPKTPEFAERKRSSSQNSSNTFDSLSPGPRRYKDRSRSDKYDKYSYKNDKYSKYDDRKRRRSLSSASDGSSSDNARYSRRKSGRYDDRESGSQRKRVSRFDRMNVTQSPMNPVKQEPDQPLSQPVPQLIKPTIKPHSQEKEHDYSDYILKQDGVFWDATSAFVWRDYPLQYFNRYADAAEQAKVIEYGWQQHEGDVTRFPTCYIDLGYAYYTTKLKYPQPPVDTMKENIDLAKQSLKTEMLFHLTQAVGQIIEHKLYLEMEKMHNAYDAEVKKREAEKAKQKVQLKQFDLEAYLEGQSRRQSVFGSVSFNKNNVVSKKRDDKKNKHSKRGHVTINGKKRAILSDSEDFSDDDAKSISSISSSNIRRSPTPEERDYMNVKTEVDENIPKSPINSDDSATEDKASIPLVSTLEVTKDDCNNAAQLQKVKNSDGALQKVVDDSDSDESLILKTSKKKKLNKEVTVLSTTSEEEESSDSDSDEDSDSSSTSSSSSEPRMCTIEDAARAFEESRKKSVPWRIEPAKEAASTSDTKKKEEVNVEIKKEKKEEVNVFLQGSDRIIRRVDYCENDSSGDDESDWEDSDKKKKPKAKKKASPRNDDSDEEVVVQKPKAKKNQKDSKKADVKPKADTKQKADAKQKNDTKQKANGKKKAAKAPKSTPATPSLPRKNSETTRSPRENSEGPTSPMNTSEAVRSPKKAFETVKSPKNTPESPRSPIKTSEASQSLKNTSEASQSPKKTPKHVESPLKYTIDSESLSLPPSSEYDKTYQPTTQESSMSSSEEASQKSSDEADSQTSEPNQAGGVYSALPGTKPPEPIDSSSVESSDDESWTEHLSGSEADKSKSHTPKPQTPKNSALTEPLISKEELLKQLQQKLKEKQQELSLQKEEHKPVIYDPMPRAWLQVPVQEKRRSIDEKFYQKRVVELKPKDNKFANVKFPKRSNEQEKELLYKAIDEEDAMYVANVAQEHRYHFQVGHEEQRHELFFANPFTYNRVDDESESEKKKPRRKEELTCARIRAYVRGQAKKHVLPAREQGALEITERDERAARNRQERSRELKLLQRGLYSSIGDRSLVRSNNMFFRHKQLKFARSRIHGWGLFAVEDVQPHELIIEYVGEMVRSTVADAREVGYTKRGIGSSYLFRLDSDFVIDATKSGNVARFINHSCSPNCYAKILNVGTQKKICIYGKRFISKGEEITYDYKFPFEEEKIVCFCGADNCRGSLN</sequence>
<evidence type="ECO:0000256" key="10">
    <source>
        <dbReference type="ARBA" id="ARBA00049129"/>
    </source>
</evidence>
<feature type="compositionally biased region" description="Polar residues" evidence="12">
    <location>
        <begin position="1225"/>
        <end position="1235"/>
    </location>
</feature>
<reference evidence="16" key="1">
    <citation type="submission" date="2020-09" db="EMBL/GenBank/DDBJ databases">
        <authorList>
            <person name="Kikuchi T."/>
        </authorList>
    </citation>
    <scope>NUCLEOTIDE SEQUENCE</scope>
    <source>
        <strain evidence="16">SH1</strain>
    </source>
</reference>
<evidence type="ECO:0000256" key="3">
    <source>
        <dbReference type="ARBA" id="ARBA00022603"/>
    </source>
</evidence>
<protein>
    <recommendedName>
        <fullName evidence="2">[histone H3]-lysine(4) N-trimethyltransferase</fullName>
        <ecNumber evidence="2">2.1.1.354</ecNumber>
    </recommendedName>
</protein>
<evidence type="ECO:0000256" key="1">
    <source>
        <dbReference type="ARBA" id="ARBA00004123"/>
    </source>
</evidence>
<evidence type="ECO:0000313" key="17">
    <source>
        <dbReference type="Proteomes" id="UP000614601"/>
    </source>
</evidence>
<evidence type="ECO:0000256" key="4">
    <source>
        <dbReference type="ARBA" id="ARBA00022679"/>
    </source>
</evidence>
<feature type="domain" description="Post-SET" evidence="15">
    <location>
        <begin position="1585"/>
        <end position="1601"/>
    </location>
</feature>
<comment type="caution">
    <text evidence="16">The sequence shown here is derived from an EMBL/GenBank/DDBJ whole genome shotgun (WGS) entry which is preliminary data.</text>
</comment>
<comment type="catalytic activity">
    <reaction evidence="9">
        <text>N(6)-methyl-L-lysyl(4)-[histone H3] + S-adenosyl-L-methionine = N(6),N(6)-dimethyl-L-lysyl(4)-[histone H3] + S-adenosyl-L-homocysteine + H(+)</text>
        <dbReference type="Rhea" id="RHEA:60268"/>
        <dbReference type="Rhea" id="RHEA-COMP:15540"/>
        <dbReference type="Rhea" id="RHEA-COMP:15543"/>
        <dbReference type="ChEBI" id="CHEBI:15378"/>
        <dbReference type="ChEBI" id="CHEBI:57856"/>
        <dbReference type="ChEBI" id="CHEBI:59789"/>
        <dbReference type="ChEBI" id="CHEBI:61929"/>
        <dbReference type="ChEBI" id="CHEBI:61976"/>
    </reaction>
</comment>
<evidence type="ECO:0000256" key="7">
    <source>
        <dbReference type="ARBA" id="ARBA00023242"/>
    </source>
</evidence>
<organism evidence="16 17">
    <name type="scientific">Bursaphelenchus okinawaensis</name>
    <dbReference type="NCBI Taxonomy" id="465554"/>
    <lineage>
        <taxon>Eukaryota</taxon>
        <taxon>Metazoa</taxon>
        <taxon>Ecdysozoa</taxon>
        <taxon>Nematoda</taxon>
        <taxon>Chromadorea</taxon>
        <taxon>Rhabditida</taxon>
        <taxon>Tylenchina</taxon>
        <taxon>Tylenchomorpha</taxon>
        <taxon>Aphelenchoidea</taxon>
        <taxon>Aphelenchoididae</taxon>
        <taxon>Bursaphelenchus</taxon>
    </lineage>
</organism>
<comment type="subcellular location">
    <subcellularLocation>
        <location evidence="1">Nucleus</location>
    </subcellularLocation>
</comment>
<dbReference type="Pfam" id="PF00076">
    <property type="entry name" value="RRM_1"/>
    <property type="match status" value="1"/>
</dbReference>
<feature type="compositionally biased region" description="Acidic residues" evidence="12">
    <location>
        <begin position="945"/>
        <end position="959"/>
    </location>
</feature>
<dbReference type="InterPro" id="IPR003616">
    <property type="entry name" value="Post-SET_dom"/>
</dbReference>
<evidence type="ECO:0000256" key="2">
    <source>
        <dbReference type="ARBA" id="ARBA00012182"/>
    </source>
</evidence>
<evidence type="ECO:0000313" key="16">
    <source>
        <dbReference type="EMBL" id="CAD5214041.1"/>
    </source>
</evidence>
<feature type="compositionally biased region" description="Basic and acidic residues" evidence="12">
    <location>
        <begin position="993"/>
        <end position="1022"/>
    </location>
</feature>
<evidence type="ECO:0000256" key="9">
    <source>
        <dbReference type="ARBA" id="ARBA00047583"/>
    </source>
</evidence>
<feature type="compositionally biased region" description="Basic and acidic residues" evidence="12">
    <location>
        <begin position="464"/>
        <end position="483"/>
    </location>
</feature>
<feature type="compositionally biased region" description="Polar residues" evidence="12">
    <location>
        <begin position="1083"/>
        <end position="1115"/>
    </location>
</feature>
<dbReference type="SMART" id="SM00508">
    <property type="entry name" value="PostSET"/>
    <property type="match status" value="1"/>
</dbReference>
<keyword evidence="6" id="KW-0156">Chromatin regulator</keyword>
<dbReference type="PROSITE" id="PS50280">
    <property type="entry name" value="SET"/>
    <property type="match status" value="1"/>
</dbReference>
<dbReference type="EC" id="2.1.1.354" evidence="2"/>
<keyword evidence="17" id="KW-1185">Reference proteome</keyword>
<keyword evidence="5" id="KW-0949">S-adenosyl-L-methionine</keyword>
<dbReference type="SUPFAM" id="SSF82199">
    <property type="entry name" value="SET domain"/>
    <property type="match status" value="1"/>
</dbReference>
<evidence type="ECO:0000256" key="12">
    <source>
        <dbReference type="SAM" id="MobiDB-lite"/>
    </source>
</evidence>
<dbReference type="PANTHER" id="PTHR45814:SF2">
    <property type="entry name" value="HISTONE-LYSINE N-METHYLTRANSFERASE SETD1"/>
    <property type="match status" value="1"/>
</dbReference>
<evidence type="ECO:0000256" key="6">
    <source>
        <dbReference type="ARBA" id="ARBA00022853"/>
    </source>
</evidence>
<evidence type="ECO:0000256" key="5">
    <source>
        <dbReference type="ARBA" id="ARBA00022691"/>
    </source>
</evidence>
<feature type="compositionally biased region" description="Basic and acidic residues" evidence="12">
    <location>
        <begin position="749"/>
        <end position="767"/>
    </location>
</feature>
<dbReference type="OrthoDB" id="308383at2759"/>
<dbReference type="SMART" id="SM00360">
    <property type="entry name" value="RRM"/>
    <property type="match status" value="1"/>
</dbReference>
<dbReference type="InterPro" id="IPR044570">
    <property type="entry name" value="Set1-like"/>
</dbReference>